<dbReference type="AlphaFoldDB" id="A0A6C0BLE5"/>
<dbReference type="Gene3D" id="3.40.50.11350">
    <property type="match status" value="1"/>
</dbReference>
<protein>
    <recommendedName>
        <fullName evidence="2">Glycosyltransferase</fullName>
    </recommendedName>
</protein>
<evidence type="ECO:0000313" key="1">
    <source>
        <dbReference type="EMBL" id="QHS92228.1"/>
    </source>
</evidence>
<proteinExistence type="predicted"/>
<dbReference type="EMBL" id="MN739176">
    <property type="protein sequence ID" value="QHS92228.1"/>
    <property type="molecule type" value="Genomic_DNA"/>
</dbReference>
<reference evidence="1" key="1">
    <citation type="journal article" date="2020" name="Nature">
        <title>Giant virus diversity and host interactions through global metagenomics.</title>
        <authorList>
            <person name="Schulz F."/>
            <person name="Roux S."/>
            <person name="Paez-Espino D."/>
            <person name="Jungbluth S."/>
            <person name="Walsh D.A."/>
            <person name="Denef V.J."/>
            <person name="McMahon K.D."/>
            <person name="Konstantinidis K.T."/>
            <person name="Eloe-Fadrosh E.A."/>
            <person name="Kyrpides N.C."/>
            <person name="Woyke T."/>
        </authorList>
    </citation>
    <scope>NUCLEOTIDE SEQUENCE</scope>
    <source>
        <strain evidence="1">GVMAG-M-3300013285-6</strain>
    </source>
</reference>
<accession>A0A6C0BLE5</accession>
<evidence type="ECO:0008006" key="2">
    <source>
        <dbReference type="Google" id="ProtNLM"/>
    </source>
</evidence>
<organism evidence="1">
    <name type="scientific">viral metagenome</name>
    <dbReference type="NCBI Taxonomy" id="1070528"/>
    <lineage>
        <taxon>unclassified sequences</taxon>
        <taxon>metagenomes</taxon>
        <taxon>organismal metagenomes</taxon>
    </lineage>
</organism>
<sequence>MSLTLEVLAGMANRIRSLISGICLAEDLDLNLHVIWSANDPACMIPFQELFDVSSLPRWVRVDMGPREGSSVEVLSPDDLEMYLATSSRPLQIRSYGHFYQKDPARWLKHLRALRPAEPFPETKFLDAVGVHIRRGDHKKAKMFSPIDAFINTMKALPEDTYFVVATDSMPEKTRLIEEFGSARLWFPATSLSRMTRQGMKSALADFIALSKCKKILGSFDSSFSQIAALYGDVPLEVVKG</sequence>
<name>A0A6C0BLE5_9ZZZZ</name>